<dbReference type="PANTHER" id="PTHR31194:SF140">
    <property type="entry name" value="ETHYLENE-RESPONSIVE TRANSCRIPTION FACTOR CRF2"/>
    <property type="match status" value="1"/>
</dbReference>
<accession>A0A2Z7CG01</accession>
<dbReference type="Pfam" id="PF00847">
    <property type="entry name" value="AP2"/>
    <property type="match status" value="1"/>
</dbReference>
<protein>
    <recommendedName>
        <fullName evidence="8">AP2/ERF domain-containing protein</fullName>
    </recommendedName>
</protein>
<sequence>MDQHLLWPLKHTEHTKITKKFVKPPARQKTGKQINVEAGTKLLEKPTTVRISVTDPDATDSSDDEVELCRRKRVKTYVTEIRMVPEVESNCANGRNKSVQIAQLKPKPMKAKEVPAVADGGVRKFRGVRQRPWGKWAAEIRDPSRKVRLWLGTYDTAEEAAMVYDNAAIKLRGPDALTNFSTPAPEIEQAPSVSGCHSVDDSKILSSPTSVLRCRSSWTEDNETHNSMDSQDDSIRHSKQAPTDYWDDGLLAMECSSLEDFFHLETHDQDHSLYDKSQDFLNDLMALDKVHEANFGGLNDSFQDFNSLDVDDYFQDLSDFAILAS</sequence>
<evidence type="ECO:0000313" key="10">
    <source>
        <dbReference type="Proteomes" id="UP000250235"/>
    </source>
</evidence>
<reference evidence="9 10" key="1">
    <citation type="journal article" date="2015" name="Proc. Natl. Acad. Sci. U.S.A.">
        <title>The resurrection genome of Boea hygrometrica: A blueprint for survival of dehydration.</title>
        <authorList>
            <person name="Xiao L."/>
            <person name="Yang G."/>
            <person name="Zhang L."/>
            <person name="Yang X."/>
            <person name="Zhao S."/>
            <person name="Ji Z."/>
            <person name="Zhou Q."/>
            <person name="Hu M."/>
            <person name="Wang Y."/>
            <person name="Chen M."/>
            <person name="Xu Y."/>
            <person name="Jin H."/>
            <person name="Xiao X."/>
            <person name="Hu G."/>
            <person name="Bao F."/>
            <person name="Hu Y."/>
            <person name="Wan P."/>
            <person name="Li L."/>
            <person name="Deng X."/>
            <person name="Kuang T."/>
            <person name="Xiang C."/>
            <person name="Zhu J.K."/>
            <person name="Oliver M.J."/>
            <person name="He Y."/>
        </authorList>
    </citation>
    <scope>NUCLEOTIDE SEQUENCE [LARGE SCALE GENOMIC DNA]</scope>
    <source>
        <strain evidence="10">cv. XS01</strain>
    </source>
</reference>
<dbReference type="SUPFAM" id="SSF54171">
    <property type="entry name" value="DNA-binding domain"/>
    <property type="match status" value="1"/>
</dbReference>
<evidence type="ECO:0000256" key="7">
    <source>
        <dbReference type="SAM" id="MobiDB-lite"/>
    </source>
</evidence>
<feature type="region of interest" description="Disordered" evidence="7">
    <location>
        <begin position="180"/>
        <end position="199"/>
    </location>
</feature>
<dbReference type="InterPro" id="IPR036955">
    <property type="entry name" value="AP2/ERF_dom_sf"/>
</dbReference>
<evidence type="ECO:0000256" key="5">
    <source>
        <dbReference type="ARBA" id="ARBA00023163"/>
    </source>
</evidence>
<keyword evidence="3" id="KW-0805">Transcription regulation</keyword>
<evidence type="ECO:0000256" key="2">
    <source>
        <dbReference type="ARBA" id="ARBA00022821"/>
    </source>
</evidence>
<name>A0A2Z7CG01_9LAMI</name>
<keyword evidence="5" id="KW-0804">Transcription</keyword>
<feature type="region of interest" description="Disordered" evidence="7">
    <location>
        <begin position="217"/>
        <end position="239"/>
    </location>
</feature>
<proteinExistence type="predicted"/>
<dbReference type="InterPro" id="IPR050913">
    <property type="entry name" value="AP2/ERF_ERF"/>
</dbReference>
<dbReference type="GO" id="GO:0005634">
    <property type="term" value="C:nucleus"/>
    <property type="evidence" value="ECO:0007669"/>
    <property type="project" value="UniProtKB-SubCell"/>
</dbReference>
<evidence type="ECO:0000256" key="4">
    <source>
        <dbReference type="ARBA" id="ARBA00023125"/>
    </source>
</evidence>
<evidence type="ECO:0000259" key="8">
    <source>
        <dbReference type="PROSITE" id="PS51032"/>
    </source>
</evidence>
<keyword evidence="6" id="KW-0539">Nucleus</keyword>
<evidence type="ECO:0000313" key="9">
    <source>
        <dbReference type="EMBL" id="KZV44807.1"/>
    </source>
</evidence>
<dbReference type="Gene3D" id="3.30.730.10">
    <property type="entry name" value="AP2/ERF domain"/>
    <property type="match status" value="1"/>
</dbReference>
<dbReference type="GO" id="GO:0003677">
    <property type="term" value="F:DNA binding"/>
    <property type="evidence" value="ECO:0007669"/>
    <property type="project" value="UniProtKB-KW"/>
</dbReference>
<dbReference type="GO" id="GO:0006952">
    <property type="term" value="P:defense response"/>
    <property type="evidence" value="ECO:0007669"/>
    <property type="project" value="UniProtKB-KW"/>
</dbReference>
<evidence type="ECO:0000256" key="3">
    <source>
        <dbReference type="ARBA" id="ARBA00023015"/>
    </source>
</evidence>
<comment type="subcellular location">
    <subcellularLocation>
        <location evidence="1">Nucleus</location>
    </subcellularLocation>
</comment>
<evidence type="ECO:0000256" key="1">
    <source>
        <dbReference type="ARBA" id="ARBA00004123"/>
    </source>
</evidence>
<dbReference type="PROSITE" id="PS51032">
    <property type="entry name" value="AP2_ERF"/>
    <property type="match status" value="1"/>
</dbReference>
<dbReference type="Proteomes" id="UP000250235">
    <property type="component" value="Unassembled WGS sequence"/>
</dbReference>
<evidence type="ECO:0000256" key="6">
    <source>
        <dbReference type="ARBA" id="ARBA00023242"/>
    </source>
</evidence>
<dbReference type="GO" id="GO:0003700">
    <property type="term" value="F:DNA-binding transcription factor activity"/>
    <property type="evidence" value="ECO:0007669"/>
    <property type="project" value="InterPro"/>
</dbReference>
<dbReference type="OrthoDB" id="902335at2759"/>
<dbReference type="PANTHER" id="PTHR31194">
    <property type="entry name" value="SHN SHINE , DNA BINDING / TRANSCRIPTION FACTOR"/>
    <property type="match status" value="1"/>
</dbReference>
<dbReference type="InterPro" id="IPR016177">
    <property type="entry name" value="DNA-bd_dom_sf"/>
</dbReference>
<feature type="domain" description="AP2/ERF" evidence="8">
    <location>
        <begin position="124"/>
        <end position="181"/>
    </location>
</feature>
<dbReference type="FunFam" id="3.30.730.10:FF:000001">
    <property type="entry name" value="Ethylene-responsive transcription factor 2"/>
    <property type="match status" value="1"/>
</dbReference>
<keyword evidence="4" id="KW-0238">DNA-binding</keyword>
<dbReference type="CDD" id="cd00018">
    <property type="entry name" value="AP2"/>
    <property type="match status" value="1"/>
</dbReference>
<dbReference type="AlphaFoldDB" id="A0A2Z7CG01"/>
<dbReference type="SMART" id="SM00380">
    <property type="entry name" value="AP2"/>
    <property type="match status" value="1"/>
</dbReference>
<keyword evidence="10" id="KW-1185">Reference proteome</keyword>
<gene>
    <name evidence="9" type="ORF">F511_09850</name>
</gene>
<organism evidence="9 10">
    <name type="scientific">Dorcoceras hygrometricum</name>
    <dbReference type="NCBI Taxonomy" id="472368"/>
    <lineage>
        <taxon>Eukaryota</taxon>
        <taxon>Viridiplantae</taxon>
        <taxon>Streptophyta</taxon>
        <taxon>Embryophyta</taxon>
        <taxon>Tracheophyta</taxon>
        <taxon>Spermatophyta</taxon>
        <taxon>Magnoliopsida</taxon>
        <taxon>eudicotyledons</taxon>
        <taxon>Gunneridae</taxon>
        <taxon>Pentapetalae</taxon>
        <taxon>asterids</taxon>
        <taxon>lamiids</taxon>
        <taxon>Lamiales</taxon>
        <taxon>Gesneriaceae</taxon>
        <taxon>Didymocarpoideae</taxon>
        <taxon>Trichosporeae</taxon>
        <taxon>Loxocarpinae</taxon>
        <taxon>Dorcoceras</taxon>
    </lineage>
</organism>
<dbReference type="InterPro" id="IPR001471">
    <property type="entry name" value="AP2/ERF_dom"/>
</dbReference>
<keyword evidence="2" id="KW-0611">Plant defense</keyword>
<dbReference type="EMBL" id="KQ996494">
    <property type="protein sequence ID" value="KZV44807.1"/>
    <property type="molecule type" value="Genomic_DNA"/>
</dbReference>
<dbReference type="PRINTS" id="PR00367">
    <property type="entry name" value="ETHRSPELEMNT"/>
</dbReference>